<keyword evidence="3" id="KW-1185">Reference proteome</keyword>
<organism evidence="2 3">
    <name type="scientific">Micromonospora endophytica</name>
    <dbReference type="NCBI Taxonomy" id="515350"/>
    <lineage>
        <taxon>Bacteria</taxon>
        <taxon>Bacillati</taxon>
        <taxon>Actinomycetota</taxon>
        <taxon>Actinomycetes</taxon>
        <taxon>Micromonosporales</taxon>
        <taxon>Micromonosporaceae</taxon>
        <taxon>Micromonospora</taxon>
    </lineage>
</organism>
<comment type="caution">
    <text evidence="2">The sequence shown here is derived from an EMBL/GenBank/DDBJ whole genome shotgun (WGS) entry which is preliminary data.</text>
</comment>
<sequence>MALTGCVLAGCGTPPELRAGPTGLPTLPATPSATAPAPSTPSPTAGSPGLATPTPTADPGLVAVACEGRPTQQRILDLVRGRAGLLPRDARVRVRTGPLCAADWQFTALDVTGYEPLQVVTRERADSLHLVAAGTDVCSIEVRVTGPPGIQKLACGDDVTGGAPPAPLPPSPTPTPTPTATAPAR</sequence>
<feature type="compositionally biased region" description="Low complexity" evidence="1">
    <location>
        <begin position="19"/>
        <end position="50"/>
    </location>
</feature>
<reference evidence="2 3" key="1">
    <citation type="submission" date="2018-01" db="EMBL/GenBank/DDBJ databases">
        <title>Draft genome sequence of Jishengella endophytica.</title>
        <authorList>
            <person name="Sahin N."/>
            <person name="Ay H."/>
            <person name="Saygin H."/>
        </authorList>
    </citation>
    <scope>NUCLEOTIDE SEQUENCE [LARGE SCALE GENOMIC DNA]</scope>
    <source>
        <strain evidence="2 3">DSM 45430</strain>
    </source>
</reference>
<dbReference type="AlphaFoldDB" id="A0A2W2DIG9"/>
<proteinExistence type="predicted"/>
<gene>
    <name evidence="2" type="ORF">C1I93_13150</name>
</gene>
<protein>
    <submittedName>
        <fullName evidence="2">Uncharacterized protein</fullName>
    </submittedName>
</protein>
<evidence type="ECO:0000313" key="3">
    <source>
        <dbReference type="Proteomes" id="UP000248627"/>
    </source>
</evidence>
<feature type="compositionally biased region" description="Pro residues" evidence="1">
    <location>
        <begin position="164"/>
        <end position="177"/>
    </location>
</feature>
<name>A0A2W2DIG9_9ACTN</name>
<evidence type="ECO:0000256" key="1">
    <source>
        <dbReference type="SAM" id="MobiDB-lite"/>
    </source>
</evidence>
<feature type="region of interest" description="Disordered" evidence="1">
    <location>
        <begin position="154"/>
        <end position="185"/>
    </location>
</feature>
<dbReference type="OrthoDB" id="3404755at2"/>
<accession>A0A2W2DIG9</accession>
<dbReference type="Proteomes" id="UP000248627">
    <property type="component" value="Unassembled WGS sequence"/>
</dbReference>
<evidence type="ECO:0000313" key="2">
    <source>
        <dbReference type="EMBL" id="PZF96976.1"/>
    </source>
</evidence>
<dbReference type="EMBL" id="POTX01000072">
    <property type="protein sequence ID" value="PZF96976.1"/>
    <property type="molecule type" value="Genomic_DNA"/>
</dbReference>
<feature type="region of interest" description="Disordered" evidence="1">
    <location>
        <begin position="14"/>
        <end position="59"/>
    </location>
</feature>